<gene>
    <name evidence="1" type="ORF">JOB18_040727</name>
</gene>
<reference evidence="1 2" key="1">
    <citation type="journal article" date="2021" name="Sci. Rep.">
        <title>Chromosome anchoring in Senegalese sole (Solea senegalensis) reveals sex-associated markers and genome rearrangements in flatfish.</title>
        <authorList>
            <person name="Guerrero-Cozar I."/>
            <person name="Gomez-Garrido J."/>
            <person name="Berbel C."/>
            <person name="Martinez-Blanch J.F."/>
            <person name="Alioto T."/>
            <person name="Claros M.G."/>
            <person name="Gagnaire P.A."/>
            <person name="Manchado M."/>
        </authorList>
    </citation>
    <scope>NUCLEOTIDE SEQUENCE [LARGE SCALE GENOMIC DNA]</scope>
    <source>
        <strain evidence="1">Sse05_10M</strain>
    </source>
</reference>
<evidence type="ECO:0000313" key="1">
    <source>
        <dbReference type="EMBL" id="KAG7512822.1"/>
    </source>
</evidence>
<dbReference type="EMBL" id="JAGKHQ010000007">
    <property type="protein sequence ID" value="KAG7512822.1"/>
    <property type="molecule type" value="Genomic_DNA"/>
</dbReference>
<dbReference type="AlphaFoldDB" id="A0AAV6S8G2"/>
<dbReference type="Proteomes" id="UP000693946">
    <property type="component" value="Linkage Group LG15"/>
</dbReference>
<organism evidence="1 2">
    <name type="scientific">Solea senegalensis</name>
    <name type="common">Senegalese sole</name>
    <dbReference type="NCBI Taxonomy" id="28829"/>
    <lineage>
        <taxon>Eukaryota</taxon>
        <taxon>Metazoa</taxon>
        <taxon>Chordata</taxon>
        <taxon>Craniata</taxon>
        <taxon>Vertebrata</taxon>
        <taxon>Euteleostomi</taxon>
        <taxon>Actinopterygii</taxon>
        <taxon>Neopterygii</taxon>
        <taxon>Teleostei</taxon>
        <taxon>Neoteleostei</taxon>
        <taxon>Acanthomorphata</taxon>
        <taxon>Carangaria</taxon>
        <taxon>Pleuronectiformes</taxon>
        <taxon>Pleuronectoidei</taxon>
        <taxon>Soleidae</taxon>
        <taxon>Solea</taxon>
    </lineage>
</organism>
<proteinExistence type="predicted"/>
<keyword evidence="2" id="KW-1185">Reference proteome</keyword>
<comment type="caution">
    <text evidence="1">The sequence shown here is derived from an EMBL/GenBank/DDBJ whole genome shotgun (WGS) entry which is preliminary data.</text>
</comment>
<evidence type="ECO:0000313" key="2">
    <source>
        <dbReference type="Proteomes" id="UP000693946"/>
    </source>
</evidence>
<accession>A0AAV6S8G2</accession>
<protein>
    <submittedName>
        <fullName evidence="1">Uncharacterized protein</fullName>
    </submittedName>
</protein>
<sequence length="139" mass="16057">MDADPNDKLTFKAIYSIMCHLYNINMSKVPSRTLQQTAYLLTSERNVWSVATVRLEHSVPRYGDFIRERRSPSTFLQQRGVQCAGGEADEVKKPLAYFSLQHFKRRPWSLWVQETPCAKTVKEFPPPRKTSSLLVNLPL</sequence>
<name>A0AAV6S8G2_SOLSE</name>